<evidence type="ECO:0000313" key="2">
    <source>
        <dbReference type="EMBL" id="WQF86878.1"/>
    </source>
</evidence>
<feature type="region of interest" description="Disordered" evidence="1">
    <location>
        <begin position="307"/>
        <end position="335"/>
    </location>
</feature>
<proteinExistence type="predicted"/>
<gene>
    <name evidence="2" type="ORF">CDEST_11892</name>
</gene>
<dbReference type="Proteomes" id="UP001322277">
    <property type="component" value="Chromosome 8"/>
</dbReference>
<reference evidence="3" key="1">
    <citation type="journal article" date="2023" name="bioRxiv">
        <title>Complete genome of the Medicago anthracnose fungus, Colletotrichum destructivum, reveals a mini-chromosome-like region within a core chromosome.</title>
        <authorList>
            <person name="Lapalu N."/>
            <person name="Simon A."/>
            <person name="Lu A."/>
            <person name="Plaumann P.-L."/>
            <person name="Amselem J."/>
            <person name="Pigne S."/>
            <person name="Auger A."/>
            <person name="Koch C."/>
            <person name="Dallery J.-F."/>
            <person name="O'Connell R.J."/>
        </authorList>
    </citation>
    <scope>NUCLEOTIDE SEQUENCE [LARGE SCALE GENOMIC DNA]</scope>
    <source>
        <strain evidence="3">CBS 520.97</strain>
    </source>
</reference>
<keyword evidence="3" id="KW-1185">Reference proteome</keyword>
<dbReference type="EMBL" id="CP137312">
    <property type="protein sequence ID" value="WQF86878.1"/>
    <property type="molecule type" value="Genomic_DNA"/>
</dbReference>
<sequence length="347" mass="37447">MAIEGLGFLPGLDSIEYYGIGMGTDLTALDSRTARSQSPGGSSISLGPREEVQELMFRSTKDDVSLLHHRRSCAPSPEPVVASDDTVSKSITLQKRDTQQTAQSDEDYPKTPVASSSSILTMTQTFAAPLESYLACPQPHEKRALYLLGDDDDREQKADSLENGSVVMGMRSVPGIYRVSARSLSPMDAVSRSRLGHMMERYLASDDVHDALTDDQLEQISSRYGREDSVEISGPEVEAAQSLGDSLSALDPLMALATSAAADSVAAAPAAMVPGEHIEVGSDHHDPDSAISDMEADELHQLLVGGREKQQATESSSHIGHRERESRNRSECELGDDIKGASLVWQF</sequence>
<protein>
    <submittedName>
        <fullName evidence="2">Uncharacterized protein</fullName>
    </submittedName>
</protein>
<accession>A0AAX4IUF6</accession>
<dbReference type="GeneID" id="87948392"/>
<dbReference type="KEGG" id="cdet:87948392"/>
<feature type="region of interest" description="Disordered" evidence="1">
    <location>
        <begin position="73"/>
        <end position="116"/>
    </location>
</feature>
<feature type="compositionally biased region" description="Polar residues" evidence="1">
    <location>
        <begin position="88"/>
        <end position="103"/>
    </location>
</feature>
<organism evidence="2 3">
    <name type="scientific">Colletotrichum destructivum</name>
    <dbReference type="NCBI Taxonomy" id="34406"/>
    <lineage>
        <taxon>Eukaryota</taxon>
        <taxon>Fungi</taxon>
        <taxon>Dikarya</taxon>
        <taxon>Ascomycota</taxon>
        <taxon>Pezizomycotina</taxon>
        <taxon>Sordariomycetes</taxon>
        <taxon>Hypocreomycetidae</taxon>
        <taxon>Glomerellales</taxon>
        <taxon>Glomerellaceae</taxon>
        <taxon>Colletotrichum</taxon>
        <taxon>Colletotrichum destructivum species complex</taxon>
    </lineage>
</organism>
<evidence type="ECO:0000313" key="3">
    <source>
        <dbReference type="Proteomes" id="UP001322277"/>
    </source>
</evidence>
<evidence type="ECO:0000256" key="1">
    <source>
        <dbReference type="SAM" id="MobiDB-lite"/>
    </source>
</evidence>
<feature type="compositionally biased region" description="Basic and acidic residues" evidence="1">
    <location>
        <begin position="320"/>
        <end position="335"/>
    </location>
</feature>
<dbReference type="AlphaFoldDB" id="A0AAX4IUF6"/>
<dbReference type="RefSeq" id="XP_062784099.1">
    <property type="nucleotide sequence ID" value="XM_062928048.1"/>
</dbReference>
<name>A0AAX4IUF6_9PEZI</name>